<dbReference type="EMBL" id="JAABOA010000573">
    <property type="protein sequence ID" value="KAF9583844.1"/>
    <property type="molecule type" value="Genomic_DNA"/>
</dbReference>
<dbReference type="CDD" id="cd00202">
    <property type="entry name" value="ZnF_GATA"/>
    <property type="match status" value="1"/>
</dbReference>
<dbReference type="Gene3D" id="3.30.50.10">
    <property type="entry name" value="Erythroid Transcription Factor GATA-1, subunit A"/>
    <property type="match status" value="2"/>
</dbReference>
<dbReference type="InterPro" id="IPR013088">
    <property type="entry name" value="Znf_NHR/GATA"/>
</dbReference>
<feature type="compositionally biased region" description="Acidic residues" evidence="7">
    <location>
        <begin position="671"/>
        <end position="680"/>
    </location>
</feature>
<dbReference type="GO" id="GO:0005634">
    <property type="term" value="C:nucleus"/>
    <property type="evidence" value="ECO:0007669"/>
    <property type="project" value="UniProtKB-SubCell"/>
</dbReference>
<sequence length="760" mass="81008">MGPQPTLMSSLTHSGYSSDHDSGNGLSSGTTAFVDRPVPAMFSGVHIESLNGLLSSDLNVRSTESRRTSNDSVHSIGNTGAYPLDRSSAAQISSSTSDGFGFGADTFSSKASINLNGGGVHVGHIDQSTSGSGYNGSTQDPLSPHSTSISITPRRSFTKQEVQAMDPDPKHCNNCKTMNTPSWRRCPDGRILLCNACGLYQKLHGKPRPFFRARDGTIKIHRTAQDHRPCALCQITVAPIWHKNEQNDSLCNACYLLTRKRNSYSSSQSTTVAPEPLLTPAMVLAAGGERNGENESVGHRVRSPGSKSNKSKPRDSQSVKSKGIRMRTHQTSSKGALRGNPVADAIKRYRDSPYAASQSSTYLNGRNISSGYSSIGGTPGLGVPTMATHGHITHHESKDGRVETGSNESTLSSSFYGSQVPNSEAPMSYTASLTSAGCSKINGHELESGGCMVGSRLPSQTFYHRYHPRHLYPFQQQQQEYSSVGMLSSLQYASQSSNPGSGASRLSFSKTNEVFSEQTAPMIRYWEATAHSPRSNAPLVSPSSLPHMTPFTFSTGTLANSTATSTTAATALDIAGMANNTSIPQSARSMVPSGAVTATADSAYASQGFEPSSLGEIAMSEWQEESGGTRDGPSLEETTSDETIHARGREGQVATGHFTHSQNQRHTGSQDEGEEGTEDEGDALEESILMQGHSEVSLWQGEAASEAMGHRVEYVPESPSAYGPSELKHLTVLPDPFLASSEATIEPSSSRDADALDGDF</sequence>
<dbReference type="InterPro" id="IPR039355">
    <property type="entry name" value="Transcription_factor_GATA"/>
</dbReference>
<name>A0A9P6FYI6_9FUNG</name>
<feature type="region of interest" description="Disordered" evidence="7">
    <location>
        <begin position="394"/>
        <end position="418"/>
    </location>
</feature>
<feature type="region of interest" description="Disordered" evidence="7">
    <location>
        <begin position="289"/>
        <end position="341"/>
    </location>
</feature>
<dbReference type="PROSITE" id="PS00344">
    <property type="entry name" value="GATA_ZN_FINGER_1"/>
    <property type="match status" value="1"/>
</dbReference>
<keyword evidence="10" id="KW-1185">Reference proteome</keyword>
<evidence type="ECO:0000256" key="6">
    <source>
        <dbReference type="PROSITE-ProRule" id="PRU00094"/>
    </source>
</evidence>
<dbReference type="AlphaFoldDB" id="A0A9P6FYI6"/>
<feature type="region of interest" description="Disordered" evidence="7">
    <location>
        <begin position="741"/>
        <end position="760"/>
    </location>
</feature>
<evidence type="ECO:0000256" key="4">
    <source>
        <dbReference type="ARBA" id="ARBA00022833"/>
    </source>
</evidence>
<evidence type="ECO:0000313" key="10">
    <source>
        <dbReference type="Proteomes" id="UP000780801"/>
    </source>
</evidence>
<accession>A0A9P6FYI6</accession>
<dbReference type="Pfam" id="PF00320">
    <property type="entry name" value="GATA"/>
    <property type="match status" value="1"/>
</dbReference>
<evidence type="ECO:0000256" key="3">
    <source>
        <dbReference type="ARBA" id="ARBA00022771"/>
    </source>
</evidence>
<feature type="region of interest" description="Disordered" evidence="7">
    <location>
        <begin position="622"/>
        <end position="680"/>
    </location>
</feature>
<feature type="region of interest" description="Disordered" evidence="7">
    <location>
        <begin position="1"/>
        <end position="31"/>
    </location>
</feature>
<evidence type="ECO:0000256" key="2">
    <source>
        <dbReference type="ARBA" id="ARBA00022723"/>
    </source>
</evidence>
<feature type="compositionally biased region" description="Polar residues" evidence="7">
    <location>
        <begin position="404"/>
        <end position="418"/>
    </location>
</feature>
<dbReference type="PANTHER" id="PTHR10071:SF281">
    <property type="entry name" value="BOX A-BINDING FACTOR-RELATED"/>
    <property type="match status" value="1"/>
</dbReference>
<keyword evidence="2" id="KW-0479">Metal-binding</keyword>
<gene>
    <name evidence="9" type="primary">GATA5</name>
    <name evidence="9" type="ORF">BGW38_008346</name>
</gene>
<dbReference type="GO" id="GO:0000981">
    <property type="term" value="F:DNA-binding transcription factor activity, RNA polymerase II-specific"/>
    <property type="evidence" value="ECO:0007669"/>
    <property type="project" value="TreeGrafter"/>
</dbReference>
<proteinExistence type="predicted"/>
<dbReference type="InterPro" id="IPR000679">
    <property type="entry name" value="Znf_GATA"/>
</dbReference>
<dbReference type="GO" id="GO:0000978">
    <property type="term" value="F:RNA polymerase II cis-regulatory region sequence-specific DNA binding"/>
    <property type="evidence" value="ECO:0007669"/>
    <property type="project" value="TreeGrafter"/>
</dbReference>
<dbReference type="SMART" id="SM00401">
    <property type="entry name" value="ZnF_GATA"/>
    <property type="match status" value="2"/>
</dbReference>
<evidence type="ECO:0000256" key="1">
    <source>
        <dbReference type="ARBA" id="ARBA00004123"/>
    </source>
</evidence>
<reference evidence="9" key="1">
    <citation type="journal article" date="2020" name="Fungal Divers.">
        <title>Resolving the Mortierellaceae phylogeny through synthesis of multi-gene phylogenetics and phylogenomics.</title>
        <authorList>
            <person name="Vandepol N."/>
            <person name="Liber J."/>
            <person name="Desiro A."/>
            <person name="Na H."/>
            <person name="Kennedy M."/>
            <person name="Barry K."/>
            <person name="Grigoriev I.V."/>
            <person name="Miller A.N."/>
            <person name="O'Donnell K."/>
            <person name="Stajich J.E."/>
            <person name="Bonito G."/>
        </authorList>
    </citation>
    <scope>NUCLEOTIDE SEQUENCE</scope>
    <source>
        <strain evidence="9">KOD1015</strain>
    </source>
</reference>
<feature type="compositionally biased region" description="Polar residues" evidence="7">
    <location>
        <begin position="126"/>
        <end position="150"/>
    </location>
</feature>
<dbReference type="GO" id="GO:0000122">
    <property type="term" value="P:negative regulation of transcription by RNA polymerase II"/>
    <property type="evidence" value="ECO:0007669"/>
    <property type="project" value="TreeGrafter"/>
</dbReference>
<feature type="compositionally biased region" description="Polar residues" evidence="7">
    <location>
        <begin position="658"/>
        <end position="667"/>
    </location>
</feature>
<comment type="subcellular location">
    <subcellularLocation>
        <location evidence="1">Nucleus</location>
    </subcellularLocation>
</comment>
<feature type="compositionally biased region" description="Polar residues" evidence="7">
    <location>
        <begin position="1"/>
        <end position="17"/>
    </location>
</feature>
<dbReference type="GO" id="GO:0008270">
    <property type="term" value="F:zinc ion binding"/>
    <property type="evidence" value="ECO:0007669"/>
    <property type="project" value="UniProtKB-KW"/>
</dbReference>
<dbReference type="SUPFAM" id="SSF57716">
    <property type="entry name" value="Glucocorticoid receptor-like (DNA-binding domain)"/>
    <property type="match status" value="2"/>
</dbReference>
<dbReference type="PANTHER" id="PTHR10071">
    <property type="entry name" value="TRANSCRIPTION FACTOR GATA FAMILY MEMBER"/>
    <property type="match status" value="1"/>
</dbReference>
<feature type="region of interest" description="Disordered" evidence="7">
    <location>
        <begin position="124"/>
        <end position="150"/>
    </location>
</feature>
<feature type="region of interest" description="Disordered" evidence="7">
    <location>
        <begin position="64"/>
        <end position="84"/>
    </location>
</feature>
<dbReference type="Proteomes" id="UP000780801">
    <property type="component" value="Unassembled WGS sequence"/>
</dbReference>
<organism evidence="9 10">
    <name type="scientific">Lunasporangiospora selenospora</name>
    <dbReference type="NCBI Taxonomy" id="979761"/>
    <lineage>
        <taxon>Eukaryota</taxon>
        <taxon>Fungi</taxon>
        <taxon>Fungi incertae sedis</taxon>
        <taxon>Mucoromycota</taxon>
        <taxon>Mortierellomycotina</taxon>
        <taxon>Mortierellomycetes</taxon>
        <taxon>Mortierellales</taxon>
        <taxon>Mortierellaceae</taxon>
        <taxon>Lunasporangiospora</taxon>
    </lineage>
</organism>
<evidence type="ECO:0000256" key="5">
    <source>
        <dbReference type="ARBA" id="ARBA00023242"/>
    </source>
</evidence>
<evidence type="ECO:0000313" key="9">
    <source>
        <dbReference type="EMBL" id="KAF9583844.1"/>
    </source>
</evidence>
<feature type="domain" description="GATA-type" evidence="8">
    <location>
        <begin position="166"/>
        <end position="221"/>
    </location>
</feature>
<dbReference type="OrthoDB" id="515401at2759"/>
<dbReference type="PROSITE" id="PS50114">
    <property type="entry name" value="GATA_ZN_FINGER_2"/>
    <property type="match status" value="2"/>
</dbReference>
<keyword evidence="4" id="KW-0862">Zinc</keyword>
<keyword evidence="3 6" id="KW-0863">Zinc-finger</keyword>
<evidence type="ECO:0000256" key="7">
    <source>
        <dbReference type="SAM" id="MobiDB-lite"/>
    </source>
</evidence>
<keyword evidence="5" id="KW-0539">Nucleus</keyword>
<comment type="caution">
    <text evidence="9">The sequence shown here is derived from an EMBL/GenBank/DDBJ whole genome shotgun (WGS) entry which is preliminary data.</text>
</comment>
<protein>
    <submittedName>
        <fullName evidence="9">Transcription factor GATA-5</fullName>
    </submittedName>
</protein>
<evidence type="ECO:0000259" key="8">
    <source>
        <dbReference type="PROSITE" id="PS50114"/>
    </source>
</evidence>
<dbReference type="GO" id="GO:0045944">
    <property type="term" value="P:positive regulation of transcription by RNA polymerase II"/>
    <property type="evidence" value="ECO:0007669"/>
    <property type="project" value="TreeGrafter"/>
</dbReference>
<feature type="domain" description="GATA-type" evidence="8">
    <location>
        <begin position="224"/>
        <end position="259"/>
    </location>
</feature>